<evidence type="ECO:0000259" key="18">
    <source>
        <dbReference type="SMART" id="SM01349"/>
    </source>
</evidence>
<evidence type="ECO:0000256" key="3">
    <source>
        <dbReference type="ARBA" id="ARBA00004601"/>
    </source>
</evidence>
<evidence type="ECO:0000256" key="11">
    <source>
        <dbReference type="ARBA" id="ARBA00022776"/>
    </source>
</evidence>
<evidence type="ECO:0000256" key="7">
    <source>
        <dbReference type="ARBA" id="ARBA00022490"/>
    </source>
</evidence>
<evidence type="ECO:0000256" key="15">
    <source>
        <dbReference type="ARBA" id="ARBA00023306"/>
    </source>
</evidence>
<dbReference type="Pfam" id="PF23271">
    <property type="entry name" value="HEAT_GCN1"/>
    <property type="match status" value="1"/>
</dbReference>
<evidence type="ECO:0000256" key="13">
    <source>
        <dbReference type="ARBA" id="ARBA00023034"/>
    </source>
</evidence>
<feature type="domain" description="TOG" evidence="18">
    <location>
        <begin position="240"/>
        <end position="472"/>
    </location>
</feature>
<feature type="compositionally biased region" description="Low complexity" evidence="17">
    <location>
        <begin position="522"/>
        <end position="537"/>
    </location>
</feature>
<name>A0A8C0FEE9_BUBBB</name>
<keyword evidence="9" id="KW-0493">Microtubule</keyword>
<keyword evidence="15" id="KW-0131">Cell cycle</keyword>
<organism evidence="19 20">
    <name type="scientific">Bubo bubo</name>
    <name type="common">Eurasian eagle-owl</name>
    <name type="synonym">Strix bubo</name>
    <dbReference type="NCBI Taxonomy" id="30461"/>
    <lineage>
        <taxon>Eukaryota</taxon>
        <taxon>Metazoa</taxon>
        <taxon>Chordata</taxon>
        <taxon>Craniata</taxon>
        <taxon>Vertebrata</taxon>
        <taxon>Euteleostomi</taxon>
        <taxon>Archelosauria</taxon>
        <taxon>Archosauria</taxon>
        <taxon>Dinosauria</taxon>
        <taxon>Saurischia</taxon>
        <taxon>Theropoda</taxon>
        <taxon>Coelurosauria</taxon>
        <taxon>Aves</taxon>
        <taxon>Neognathae</taxon>
        <taxon>Neoaves</taxon>
        <taxon>Telluraves</taxon>
        <taxon>Strigiformes</taxon>
        <taxon>Strigidae</taxon>
        <taxon>Bubo</taxon>
    </lineage>
</organism>
<protein>
    <submittedName>
        <fullName evidence="19">Cytoplasmic linker associated protein 1</fullName>
    </submittedName>
</protein>
<dbReference type="Pfam" id="PF12348">
    <property type="entry name" value="CLASP_N"/>
    <property type="match status" value="1"/>
</dbReference>
<dbReference type="Pfam" id="PF21040">
    <property type="entry name" value="CEP104-like_TOG"/>
    <property type="match status" value="1"/>
</dbReference>
<accession>A0A8C0FEE9</accession>
<dbReference type="FunFam" id="1.25.10.10:FF:000001">
    <property type="entry name" value="CLIP-associating protein 1 isoform 2"/>
    <property type="match status" value="1"/>
</dbReference>
<comment type="similarity">
    <text evidence="5">Belongs to the CLASP family.</text>
</comment>
<keyword evidence="7" id="KW-0963">Cytoplasm</keyword>
<dbReference type="GO" id="GO:0005876">
    <property type="term" value="C:spindle microtubule"/>
    <property type="evidence" value="ECO:0007669"/>
    <property type="project" value="TreeGrafter"/>
</dbReference>
<dbReference type="SMART" id="SM01349">
    <property type="entry name" value="TOG"/>
    <property type="match status" value="4"/>
</dbReference>
<dbReference type="GO" id="GO:0045180">
    <property type="term" value="C:basal cortex"/>
    <property type="evidence" value="ECO:0007669"/>
    <property type="project" value="TreeGrafter"/>
</dbReference>
<evidence type="ECO:0000313" key="19">
    <source>
        <dbReference type="Ensembl" id="ENSBOBP00000016825.1"/>
    </source>
</evidence>
<dbReference type="InterPro" id="IPR016024">
    <property type="entry name" value="ARM-type_fold"/>
</dbReference>
<dbReference type="GO" id="GO:0090307">
    <property type="term" value="P:mitotic spindle assembly"/>
    <property type="evidence" value="ECO:0007669"/>
    <property type="project" value="TreeGrafter"/>
</dbReference>
<dbReference type="FunFam" id="1.25.10.10:FF:000006">
    <property type="entry name" value="CLIP-associating protein 1 isoform 2"/>
    <property type="match status" value="1"/>
</dbReference>
<feature type="region of interest" description="Disordered" evidence="17">
    <location>
        <begin position="464"/>
        <end position="691"/>
    </location>
</feature>
<keyword evidence="16" id="KW-0137">Centromere</keyword>
<evidence type="ECO:0000256" key="6">
    <source>
        <dbReference type="ARBA" id="ARBA00022454"/>
    </source>
</evidence>
<evidence type="ECO:0000256" key="9">
    <source>
        <dbReference type="ARBA" id="ARBA00022701"/>
    </source>
</evidence>
<evidence type="ECO:0000256" key="17">
    <source>
        <dbReference type="SAM" id="MobiDB-lite"/>
    </source>
</evidence>
<feature type="compositionally biased region" description="Polar residues" evidence="17">
    <location>
        <begin position="632"/>
        <end position="641"/>
    </location>
</feature>
<keyword evidence="11" id="KW-0498">Mitosis</keyword>
<evidence type="ECO:0000256" key="5">
    <source>
        <dbReference type="ARBA" id="ARBA00009549"/>
    </source>
</evidence>
<dbReference type="GO" id="GO:0072686">
    <property type="term" value="C:mitotic spindle"/>
    <property type="evidence" value="ECO:0007669"/>
    <property type="project" value="TreeGrafter"/>
</dbReference>
<dbReference type="Gene3D" id="1.25.10.10">
    <property type="entry name" value="Leucine-rich Repeat Variant"/>
    <property type="match status" value="4"/>
</dbReference>
<feature type="compositionally biased region" description="Low complexity" evidence="17">
    <location>
        <begin position="584"/>
        <end position="603"/>
    </location>
</feature>
<reference evidence="19" key="2">
    <citation type="submission" date="2025-09" db="UniProtKB">
        <authorList>
            <consortium name="Ensembl"/>
        </authorList>
    </citation>
    <scope>IDENTIFICATION</scope>
</reference>
<dbReference type="GO" id="GO:0051301">
    <property type="term" value="P:cell division"/>
    <property type="evidence" value="ECO:0007669"/>
    <property type="project" value="UniProtKB-KW"/>
</dbReference>
<keyword evidence="14" id="KW-0206">Cytoskeleton</keyword>
<dbReference type="PANTHER" id="PTHR21567">
    <property type="entry name" value="CLASP"/>
    <property type="match status" value="1"/>
</dbReference>
<feature type="region of interest" description="Disordered" evidence="17">
    <location>
        <begin position="987"/>
        <end position="1036"/>
    </location>
</feature>
<evidence type="ECO:0000256" key="14">
    <source>
        <dbReference type="ARBA" id="ARBA00023212"/>
    </source>
</evidence>
<dbReference type="GO" id="GO:0000776">
    <property type="term" value="C:kinetochore"/>
    <property type="evidence" value="ECO:0007669"/>
    <property type="project" value="UniProtKB-KW"/>
</dbReference>
<evidence type="ECO:0000256" key="2">
    <source>
        <dbReference type="ARBA" id="ARBA00004300"/>
    </source>
</evidence>
<comment type="subcellular location">
    <subcellularLocation>
        <location evidence="4">Chromosome</location>
        <location evidence="4">Centromere</location>
        <location evidence="4">Kinetochore</location>
    </subcellularLocation>
    <subcellularLocation>
        <location evidence="2">Cytoplasm</location>
        <location evidence="2">Cytoskeleton</location>
        <location evidence="2">Microtubule organizing center</location>
        <location evidence="2">Centrosome</location>
    </subcellularLocation>
    <subcellularLocation>
        <location evidence="1">Cytoplasm</location>
        <location evidence="1">Cytoskeleton</location>
        <location evidence="1">Spindle</location>
    </subcellularLocation>
    <subcellularLocation>
        <location evidence="3">Golgi apparatus</location>
        <location evidence="3">trans-Golgi network</location>
    </subcellularLocation>
</comment>
<dbReference type="InterPro" id="IPR057546">
    <property type="entry name" value="HEAT_GCN1"/>
</dbReference>
<feature type="domain" description="TOG" evidence="18">
    <location>
        <begin position="1"/>
        <end position="186"/>
    </location>
</feature>
<dbReference type="InterPro" id="IPR024395">
    <property type="entry name" value="CLASP_N_dom"/>
</dbReference>
<dbReference type="GO" id="GO:0005881">
    <property type="term" value="C:cytoplasmic microtubule"/>
    <property type="evidence" value="ECO:0007669"/>
    <property type="project" value="TreeGrafter"/>
</dbReference>
<evidence type="ECO:0000256" key="1">
    <source>
        <dbReference type="ARBA" id="ARBA00004186"/>
    </source>
</evidence>
<feature type="compositionally biased region" description="Polar residues" evidence="17">
    <location>
        <begin position="561"/>
        <end position="574"/>
    </location>
</feature>
<keyword evidence="20" id="KW-1185">Reference proteome</keyword>
<dbReference type="Ensembl" id="ENSBOBT00000017204.1">
    <property type="protein sequence ID" value="ENSBOBP00000016825.1"/>
    <property type="gene ID" value="ENSBOBG00000010415.1"/>
</dbReference>
<dbReference type="FunFam" id="1.25.10.10:FF:000005">
    <property type="entry name" value="CLIP-associating protein 1 isoform 2"/>
    <property type="match status" value="1"/>
</dbReference>
<dbReference type="GO" id="GO:0043515">
    <property type="term" value="F:kinetochore binding"/>
    <property type="evidence" value="ECO:0007669"/>
    <property type="project" value="TreeGrafter"/>
</dbReference>
<feature type="region of interest" description="Disordered" evidence="17">
    <location>
        <begin position="166"/>
        <end position="192"/>
    </location>
</feature>
<dbReference type="GO" id="GO:0008017">
    <property type="term" value="F:microtubule binding"/>
    <property type="evidence" value="ECO:0007669"/>
    <property type="project" value="TreeGrafter"/>
</dbReference>
<dbReference type="GO" id="GO:0005813">
    <property type="term" value="C:centrosome"/>
    <property type="evidence" value="ECO:0007669"/>
    <property type="project" value="UniProtKB-SubCell"/>
</dbReference>
<feature type="compositionally biased region" description="Low complexity" evidence="17">
    <location>
        <begin position="174"/>
        <end position="188"/>
    </location>
</feature>
<evidence type="ECO:0000256" key="4">
    <source>
        <dbReference type="ARBA" id="ARBA00004629"/>
    </source>
</evidence>
<dbReference type="GO" id="GO:0005794">
    <property type="term" value="C:Golgi apparatus"/>
    <property type="evidence" value="ECO:0007669"/>
    <property type="project" value="UniProtKB-SubCell"/>
</dbReference>
<keyword evidence="13" id="KW-0333">Golgi apparatus</keyword>
<proteinExistence type="inferred from homology"/>
<dbReference type="InterPro" id="IPR011989">
    <property type="entry name" value="ARM-like"/>
</dbReference>
<evidence type="ECO:0000256" key="10">
    <source>
        <dbReference type="ARBA" id="ARBA00022737"/>
    </source>
</evidence>
<keyword evidence="10" id="KW-0677">Repeat</keyword>
<dbReference type="PANTHER" id="PTHR21567:SF28">
    <property type="entry name" value="CLIP-ASSOCIATING PROTEIN 1"/>
    <property type="match status" value="1"/>
</dbReference>
<dbReference type="SUPFAM" id="SSF48371">
    <property type="entry name" value="ARM repeat"/>
    <property type="match status" value="2"/>
</dbReference>
<feature type="domain" description="TOG" evidence="18">
    <location>
        <begin position="757"/>
        <end position="994"/>
    </location>
</feature>
<feature type="compositionally biased region" description="Low complexity" evidence="17">
    <location>
        <begin position="1012"/>
        <end position="1021"/>
    </location>
</feature>
<feature type="domain" description="TOG" evidence="18">
    <location>
        <begin position="1167"/>
        <end position="1400"/>
    </location>
</feature>
<keyword evidence="12" id="KW-0995">Kinetochore</keyword>
<dbReference type="Proteomes" id="UP000694567">
    <property type="component" value="Unplaced"/>
</dbReference>
<evidence type="ECO:0000256" key="8">
    <source>
        <dbReference type="ARBA" id="ARBA00022618"/>
    </source>
</evidence>
<keyword evidence="8" id="KW-0132">Cell division</keyword>
<evidence type="ECO:0000313" key="20">
    <source>
        <dbReference type="Proteomes" id="UP000694567"/>
    </source>
</evidence>
<dbReference type="GO" id="GO:0040001">
    <property type="term" value="P:establishment of mitotic spindle localization"/>
    <property type="evidence" value="ECO:0007669"/>
    <property type="project" value="TreeGrafter"/>
</dbReference>
<evidence type="ECO:0000256" key="12">
    <source>
        <dbReference type="ARBA" id="ARBA00022838"/>
    </source>
</evidence>
<feature type="region of interest" description="Disordered" evidence="17">
    <location>
        <begin position="728"/>
        <end position="748"/>
    </location>
</feature>
<keyword evidence="6" id="KW-0158">Chromosome</keyword>
<reference evidence="19" key="1">
    <citation type="submission" date="2025-08" db="UniProtKB">
        <authorList>
            <consortium name="Ensembl"/>
        </authorList>
    </citation>
    <scope>IDENTIFICATION</scope>
</reference>
<feature type="compositionally biased region" description="Low complexity" evidence="17">
    <location>
        <begin position="990"/>
        <end position="1005"/>
    </location>
</feature>
<evidence type="ECO:0000256" key="16">
    <source>
        <dbReference type="ARBA" id="ARBA00023328"/>
    </source>
</evidence>
<sequence>MEPSMEYCLAQVLQKDVGKRLQVGQELIDYFSDKQKSADLEHDQTMLDKMVDGLATSWVNSSNYKVVLLGIDILSALVSRLQDRFKAQIVLPSLLDRLGDSKDSVREQDQTLLLKIMEQAANPQVRDAAINSLVEIYRHVGERVRADLNLWLNVLFLADKIFDDEDSVDGNRPSSASSSTSSKAPANSRRVGMGTTRRLGSAALGSKSSTAKEGAGAVDEEDFIKAFEDVPTVQIYSSRDLEESINKIREILSDDKHDWEQRVSALKKIRSLLLAGAAEYDNFFQHLRLLDGAFKLSAKDLRSQVVREACITLGHLSSVLGNKFDHGAEAIMPTIFNLIPNSAKVMATSGVVAVRLIIRHTHIPRLIPIITSNCTSKSVAVRRRCFEFLDLLLQEWQTHSLERHISVLAETIKKGIHDADSEARIEARKCYWGFHSHFSREAEHLYHTLESSYQKALQSHLKNSDSIVSLPQSDRSSSSSQESLNRPLSAKRSPTGTSTVSTKSVSTPGSLQRSRSDVDVNAAASAKSKVTSSGASTPFSSAAALPPGSYASLGRIRTRRQSSGSATSVTSTPADTRGRSRAKVVSQSQPGSRSSSPGKLLGSAYGGLSGGTSRVQPVPSSSEKRSKIPRSQGCSRETSPSRIGLARSSRIPRPSMSQGCSRDTSRESSRDTSPARGFPPLDRFGLGQPGRMPASVNAMRVLSTSTDLEAAVADALKKPVRRRYEPYGMYSDDDANSDASSACSERSYGSRNGGIPHYLRQTEDVAEVLNHCASSNWSERKEGLIGLQNLLKSQRTLSRVELKRLCEIFTRMFADPHSKVFSMFLETLVDFIIIHKDDLQDWLFVLLTQLLKKMGADLLGSVQAKVQKALDVTRDSFPFDQQFNILMRFIVDQTQTPNLKVKVAILKYIESLARQMDPTDFVNSSETRLAVSRIITWTTEPKSSDVRKAAQIVLISLFELNTPEFTMLLGALPKTFQDGATKLLHNHLKNSSNTSGSPSNTLGRTPSRHSSSRTSPLTSPTNCSHGGLSPSMLDYDTENLNSDEIYSSLRGVTEAIEKFSFRSQEDLNEPIKRDGKKDCDIVSRDGGLAVPTGDVRGSSDVVEGGRMALDNKTSLLNTQPPRAFSGPRAREYNPYPYADTINTYDKTALKEAVFDDDMDQLRDGLYQLPIDHSDLVADLLKELSNHNERVEERKGALLELLKITREDNLGVWEEHFKTILLLLLETLGDKDHSIRALALRVLREILRNQPARFKNYAELTIMKTLEAHKDSHKEVVRAAEEAASTLASSIHPEQCIKVLCPIIQTADYPINLAAIKMQTKVIERISKESLHQLLPDIIPGLLQGYDNTESSVRKASVFCLVAIYSVIGEELKPHLAQLTGSKVQDSSDPSKDFVPWSQVSSKTQILT</sequence>
<dbReference type="InterPro" id="IPR034085">
    <property type="entry name" value="TOG"/>
</dbReference>
<feature type="compositionally biased region" description="Low complexity" evidence="17">
    <location>
        <begin position="469"/>
        <end position="510"/>
    </location>
</feature>